<organism evidence="7 8">
    <name type="scientific">Cynoglossus semilaevis</name>
    <name type="common">Tongue sole</name>
    <dbReference type="NCBI Taxonomy" id="244447"/>
    <lineage>
        <taxon>Eukaryota</taxon>
        <taxon>Metazoa</taxon>
        <taxon>Chordata</taxon>
        <taxon>Craniata</taxon>
        <taxon>Vertebrata</taxon>
        <taxon>Euteleostomi</taxon>
        <taxon>Actinopterygii</taxon>
        <taxon>Neopterygii</taxon>
        <taxon>Teleostei</taxon>
        <taxon>Neoteleostei</taxon>
        <taxon>Acanthomorphata</taxon>
        <taxon>Carangaria</taxon>
        <taxon>Pleuronectiformes</taxon>
        <taxon>Pleuronectoidei</taxon>
        <taxon>Cynoglossidae</taxon>
        <taxon>Cynoglossinae</taxon>
        <taxon>Cynoglossus</taxon>
    </lineage>
</organism>
<protein>
    <recommendedName>
        <fullName evidence="9">Synaptotagmin-like 2b</fullName>
    </recommendedName>
</protein>
<evidence type="ECO:0000313" key="8">
    <source>
        <dbReference type="Proteomes" id="UP000265120"/>
    </source>
</evidence>
<dbReference type="Gene3D" id="2.60.40.150">
    <property type="entry name" value="C2 domain"/>
    <property type="match status" value="2"/>
</dbReference>
<feature type="domain" description="C2" evidence="5">
    <location>
        <begin position="603"/>
        <end position="723"/>
    </location>
</feature>
<dbReference type="PANTHER" id="PTHR45716:SF5">
    <property type="entry name" value="SYNAPTOTAGMIN-LIKE PROTEIN 2"/>
    <property type="match status" value="1"/>
</dbReference>
<dbReference type="SUPFAM" id="SSF49562">
    <property type="entry name" value="C2 domain (Calcium/lipid-binding domain, CaLB)"/>
    <property type="match status" value="2"/>
</dbReference>
<dbReference type="GO" id="GO:0070382">
    <property type="term" value="C:exocytic vesicle"/>
    <property type="evidence" value="ECO:0007669"/>
    <property type="project" value="TreeGrafter"/>
</dbReference>
<feature type="compositionally biased region" description="Low complexity" evidence="4">
    <location>
        <begin position="274"/>
        <end position="283"/>
    </location>
</feature>
<evidence type="ECO:0000256" key="1">
    <source>
        <dbReference type="ARBA" id="ARBA00004308"/>
    </source>
</evidence>
<dbReference type="STRING" id="244447.ENSCSEP00000022524"/>
<dbReference type="FunCoup" id="A0A3P8W7A1">
    <property type="interactions" value="298"/>
</dbReference>
<accession>A0A3P8W7A1</accession>
<evidence type="ECO:0000256" key="3">
    <source>
        <dbReference type="ARBA" id="ARBA00023136"/>
    </source>
</evidence>
<proteinExistence type="predicted"/>
<dbReference type="GO" id="GO:0031267">
    <property type="term" value="F:small GTPase binding"/>
    <property type="evidence" value="ECO:0007669"/>
    <property type="project" value="InterPro"/>
</dbReference>
<dbReference type="OMA" id="MTMYNGD"/>
<dbReference type="InterPro" id="IPR010911">
    <property type="entry name" value="Rab_BD"/>
</dbReference>
<dbReference type="GO" id="GO:0005886">
    <property type="term" value="C:plasma membrane"/>
    <property type="evidence" value="ECO:0007669"/>
    <property type="project" value="TreeGrafter"/>
</dbReference>
<comment type="subcellular location">
    <subcellularLocation>
        <location evidence="1">Endomembrane system</location>
    </subcellularLocation>
</comment>
<feature type="compositionally biased region" description="Basic and acidic residues" evidence="4">
    <location>
        <begin position="378"/>
        <end position="390"/>
    </location>
</feature>
<feature type="compositionally biased region" description="Basic and acidic residues" evidence="4">
    <location>
        <begin position="237"/>
        <end position="253"/>
    </location>
</feature>
<dbReference type="PROSITE" id="PS50004">
    <property type="entry name" value="C2"/>
    <property type="match status" value="2"/>
</dbReference>
<evidence type="ECO:0000259" key="5">
    <source>
        <dbReference type="PROSITE" id="PS50004"/>
    </source>
</evidence>
<reference evidence="7" key="2">
    <citation type="submission" date="2025-08" db="UniProtKB">
        <authorList>
            <consortium name="Ensembl"/>
        </authorList>
    </citation>
    <scope>IDENTIFICATION</scope>
</reference>
<dbReference type="GO" id="GO:0006886">
    <property type="term" value="P:intracellular protein transport"/>
    <property type="evidence" value="ECO:0007669"/>
    <property type="project" value="InterPro"/>
</dbReference>
<dbReference type="GO" id="GO:0006887">
    <property type="term" value="P:exocytosis"/>
    <property type="evidence" value="ECO:0007669"/>
    <property type="project" value="TreeGrafter"/>
</dbReference>
<evidence type="ECO:0008006" key="9">
    <source>
        <dbReference type="Google" id="ProtNLM"/>
    </source>
</evidence>
<feature type="compositionally biased region" description="Polar residues" evidence="4">
    <location>
        <begin position="435"/>
        <end position="447"/>
    </location>
</feature>
<dbReference type="InterPro" id="IPR043567">
    <property type="entry name" value="SYTL1-5_C2B"/>
</dbReference>
<dbReference type="Pfam" id="PF00168">
    <property type="entry name" value="C2"/>
    <property type="match status" value="2"/>
</dbReference>
<feature type="region of interest" description="Disordered" evidence="4">
    <location>
        <begin position="128"/>
        <end position="182"/>
    </location>
</feature>
<reference evidence="7 8" key="1">
    <citation type="journal article" date="2014" name="Nat. Genet.">
        <title>Whole-genome sequence of a flatfish provides insights into ZW sex chromosome evolution and adaptation to a benthic lifestyle.</title>
        <authorList>
            <person name="Chen S."/>
            <person name="Zhang G."/>
            <person name="Shao C."/>
            <person name="Huang Q."/>
            <person name="Liu G."/>
            <person name="Zhang P."/>
            <person name="Song W."/>
            <person name="An N."/>
            <person name="Chalopin D."/>
            <person name="Volff J.N."/>
            <person name="Hong Y."/>
            <person name="Li Q."/>
            <person name="Sha Z."/>
            <person name="Zhou H."/>
            <person name="Xie M."/>
            <person name="Yu Q."/>
            <person name="Liu Y."/>
            <person name="Xiang H."/>
            <person name="Wang N."/>
            <person name="Wu K."/>
            <person name="Yang C."/>
            <person name="Zhou Q."/>
            <person name="Liao X."/>
            <person name="Yang L."/>
            <person name="Hu Q."/>
            <person name="Zhang J."/>
            <person name="Meng L."/>
            <person name="Jin L."/>
            <person name="Tian Y."/>
            <person name="Lian J."/>
            <person name="Yang J."/>
            <person name="Miao G."/>
            <person name="Liu S."/>
            <person name="Liang Z."/>
            <person name="Yan F."/>
            <person name="Li Y."/>
            <person name="Sun B."/>
            <person name="Zhang H."/>
            <person name="Zhang J."/>
            <person name="Zhu Y."/>
            <person name="Du M."/>
            <person name="Zhao Y."/>
            <person name="Schartl M."/>
            <person name="Tang Q."/>
            <person name="Wang J."/>
        </authorList>
    </citation>
    <scope>NUCLEOTIDE SEQUENCE</scope>
</reference>
<dbReference type="PROSITE" id="PS50916">
    <property type="entry name" value="RABBD"/>
    <property type="match status" value="1"/>
</dbReference>
<feature type="compositionally biased region" description="Basic residues" evidence="4">
    <location>
        <begin position="255"/>
        <end position="273"/>
    </location>
</feature>
<reference evidence="7" key="3">
    <citation type="submission" date="2025-09" db="UniProtKB">
        <authorList>
            <consortium name="Ensembl"/>
        </authorList>
    </citation>
    <scope>IDENTIFICATION</scope>
</reference>
<feature type="domain" description="RabBD" evidence="6">
    <location>
        <begin position="1"/>
        <end position="53"/>
    </location>
</feature>
<dbReference type="GO" id="GO:0042043">
    <property type="term" value="F:neurexin family protein binding"/>
    <property type="evidence" value="ECO:0007669"/>
    <property type="project" value="TreeGrafter"/>
</dbReference>
<keyword evidence="2" id="KW-0677">Repeat</keyword>
<dbReference type="InterPro" id="IPR035892">
    <property type="entry name" value="C2_domain_sf"/>
</dbReference>
<dbReference type="Gene3D" id="6.10.250.3000">
    <property type="match status" value="1"/>
</dbReference>
<dbReference type="FunFam" id="2.60.40.150:FF:000040">
    <property type="entry name" value="synaptotagmin-like protein 2 isoform X2"/>
    <property type="match status" value="1"/>
</dbReference>
<sequence>MIDLSHLTEEEQGAIMAVLRRDAELKRAEEERISESESENTLKFLSGEWFYEAKSRRHTDKIHGSEIILASIKQRSRGNGWQQYNHKILLTKNEKPKFGDKPDQSLLIGPLRENLFFTQSRHVDVPLTKCSSEPTKDSASSADGSVLQSYHPTAERQESDTEVFSVTMDKGSKPGSSVKSPEISLCETQTELVFFSPQDTHVQPQVDISVPEIRKGSYVDFNQGGHDLHTPSKPQRHHDSSDDITKKEKENTNRHPSRSPKRKKEASSRRRGSSRGSSRQGSPPQESTQEKNQTTFFQPKAPAVNRNLKKSGQRFSKSEYDLRSVGQSVDSDEGDGAPVNQNPEKKSPNLSSSRTQFHSLLEFWDDAASHTRKSRNFNELKSDKSAEPVDLHLPSQDLKSGQPEIYPLSSTVEKPRPAVRRPPPSPKKRSKSPQDRQLYSGTKLTATTDGKNTLSGSVWTVYSPDFGNVEVQGSIHFSINYVQRLREFHVFVAECRDLAAVDPKKRRSDPYVKSYLLPDKANLGKRKTSVKKKTLNPKFNEILRYRVRLEELRTLTLLLSVWHNDTFGRNSFLGEVDVDLSTWDFNHNQMNDLVLRARMKLAVRFLPQISVAINGANTGELHIWVKECQNLPLIRTSIDPYVKCFVLPDTSRKSRQKTRVLKRTVDPVFNHTMVYDGISESDLNEACVELTVWDRDGLNSSPLGGLRLGVGTGKSYGAPVDWMDSTPYEVALWERMMASPDQWVEGVLLLRSLHSAKTALK</sequence>
<dbReference type="CDD" id="cd04020">
    <property type="entry name" value="C2B_SLP_1-2-3-4"/>
    <property type="match status" value="1"/>
</dbReference>
<dbReference type="SMART" id="SM00239">
    <property type="entry name" value="C2"/>
    <property type="match status" value="2"/>
</dbReference>
<keyword evidence="8" id="KW-1185">Reference proteome</keyword>
<dbReference type="InterPro" id="IPR000008">
    <property type="entry name" value="C2_dom"/>
</dbReference>
<dbReference type="AlphaFoldDB" id="A0A3P8W7A1"/>
<feature type="compositionally biased region" description="Polar residues" evidence="4">
    <location>
        <begin position="284"/>
        <end position="297"/>
    </location>
</feature>
<dbReference type="GeneTree" id="ENSGT00940000166822"/>
<name>A0A3P8W7A1_CYNSE</name>
<feature type="domain" description="C2" evidence="5">
    <location>
        <begin position="471"/>
        <end position="595"/>
    </location>
</feature>
<dbReference type="PANTHER" id="PTHR45716">
    <property type="entry name" value="BITESIZE, ISOFORM I"/>
    <property type="match status" value="1"/>
</dbReference>
<feature type="compositionally biased region" description="Polar residues" evidence="4">
    <location>
        <begin position="129"/>
        <end position="151"/>
    </location>
</feature>
<keyword evidence="3" id="KW-0472">Membrane</keyword>
<dbReference type="Proteomes" id="UP000265120">
    <property type="component" value="Chromosome 4"/>
</dbReference>
<dbReference type="Ensembl" id="ENSCSET00000022813.1">
    <property type="protein sequence ID" value="ENSCSEP00000022524.1"/>
    <property type="gene ID" value="ENSCSEG00000014340.1"/>
</dbReference>
<evidence type="ECO:0000313" key="7">
    <source>
        <dbReference type="Ensembl" id="ENSCSEP00000022524.1"/>
    </source>
</evidence>
<dbReference type="InParanoid" id="A0A3P8W7A1"/>
<feature type="region of interest" description="Disordered" evidence="4">
    <location>
        <begin position="378"/>
        <end position="447"/>
    </location>
</feature>
<evidence type="ECO:0000259" key="6">
    <source>
        <dbReference type="PROSITE" id="PS50916"/>
    </source>
</evidence>
<evidence type="ECO:0000256" key="2">
    <source>
        <dbReference type="ARBA" id="ARBA00022737"/>
    </source>
</evidence>
<evidence type="ECO:0000256" key="4">
    <source>
        <dbReference type="SAM" id="MobiDB-lite"/>
    </source>
</evidence>
<feature type="region of interest" description="Disordered" evidence="4">
    <location>
        <begin position="218"/>
        <end position="354"/>
    </location>
</feature>